<dbReference type="InterPro" id="IPR042558">
    <property type="entry name" value="Gln-tRNA-synth_Ib_RNA-bd_N_1"/>
</dbReference>
<evidence type="ECO:0000313" key="17">
    <source>
        <dbReference type="EMBL" id="LAB68943.1"/>
    </source>
</evidence>
<dbReference type="Gene3D" id="3.40.50.620">
    <property type="entry name" value="HUPs"/>
    <property type="match status" value="1"/>
</dbReference>
<dbReference type="PRINTS" id="PR00987">
    <property type="entry name" value="TRNASYNTHGLU"/>
</dbReference>
<dbReference type="InterPro" id="IPR042559">
    <property type="entry name" value="Gln-tRNA-synth_Ib_RNA-bd_N_2"/>
</dbReference>
<evidence type="ECO:0000259" key="16">
    <source>
        <dbReference type="Pfam" id="PF20974"/>
    </source>
</evidence>
<dbReference type="FunFam" id="1.10.1160.10:FF:000001">
    <property type="entry name" value="Glutamine--tRNA ligase"/>
    <property type="match status" value="1"/>
</dbReference>
<dbReference type="GO" id="GO:0005829">
    <property type="term" value="C:cytosol"/>
    <property type="evidence" value="ECO:0007669"/>
    <property type="project" value="TreeGrafter"/>
</dbReference>
<evidence type="ECO:0000259" key="12">
    <source>
        <dbReference type="Pfam" id="PF00749"/>
    </source>
</evidence>
<dbReference type="InterPro" id="IPR000924">
    <property type="entry name" value="Glu/Gln-tRNA-synth"/>
</dbReference>
<dbReference type="InterPro" id="IPR020059">
    <property type="entry name" value="Glu/Gln-tRNA-synth_Ib_codon-bd"/>
</dbReference>
<evidence type="ECO:0000256" key="9">
    <source>
        <dbReference type="ARBA" id="ARBA00048270"/>
    </source>
</evidence>
<dbReference type="GO" id="GO:0006425">
    <property type="term" value="P:glutaminyl-tRNA aminoacylation"/>
    <property type="evidence" value="ECO:0007669"/>
    <property type="project" value="InterPro"/>
</dbReference>
<dbReference type="PANTHER" id="PTHR43097">
    <property type="entry name" value="GLUTAMINE-TRNA LIGASE"/>
    <property type="match status" value="1"/>
</dbReference>
<dbReference type="Pfam" id="PF04558">
    <property type="entry name" value="tRNA_synt_1c_R1"/>
    <property type="match status" value="1"/>
</dbReference>
<dbReference type="FunFam" id="3.90.800.10:FF:000001">
    <property type="entry name" value="Glutamine--tRNA ligase"/>
    <property type="match status" value="1"/>
</dbReference>
<dbReference type="InterPro" id="IPR001412">
    <property type="entry name" value="aa-tRNA-synth_I_CS"/>
</dbReference>
<evidence type="ECO:0000256" key="2">
    <source>
        <dbReference type="ARBA" id="ARBA00012836"/>
    </source>
</evidence>
<comment type="catalytic activity">
    <reaction evidence="9">
        <text>tRNA(Gln) + L-glutamine + ATP = L-glutaminyl-tRNA(Gln) + AMP + diphosphate</text>
        <dbReference type="Rhea" id="RHEA:20121"/>
        <dbReference type="Rhea" id="RHEA-COMP:9662"/>
        <dbReference type="Rhea" id="RHEA-COMP:9681"/>
        <dbReference type="ChEBI" id="CHEBI:30616"/>
        <dbReference type="ChEBI" id="CHEBI:33019"/>
        <dbReference type="ChEBI" id="CHEBI:58359"/>
        <dbReference type="ChEBI" id="CHEBI:78442"/>
        <dbReference type="ChEBI" id="CHEBI:78521"/>
        <dbReference type="ChEBI" id="CHEBI:456215"/>
        <dbReference type="EC" id="6.1.1.18"/>
    </reaction>
</comment>
<dbReference type="FunFam" id="2.40.240.10:FF:000007">
    <property type="entry name" value="Glutamine--tRNA ligase"/>
    <property type="match status" value="1"/>
</dbReference>
<dbReference type="SUPFAM" id="SSF52374">
    <property type="entry name" value="Nucleotidylyl transferase"/>
    <property type="match status" value="1"/>
</dbReference>
<keyword evidence="6 10" id="KW-0648">Protein biosynthesis</keyword>
<sequence>MEATDKLLLLGLTEQKAKETRKNEFLTSVLISIIDQAVVECKGTSGVSRELGKLLYTLATKLPKQFHSHLPLLTSYLTSNKIDQEAKLTAAIKFVQNSVNGSIRTAELDAACGVGVVVSLDQIESTVQCMLDARKPDILKQRYKFNVGPLLAEARNTLLWADTKKVKEEFDLQILTLLGPKTDDDLAKPTKAGKKTAESKEKKSSPDASKDTSKPTVCNGAISSPQDTGKSEGLSIMELLRNAPFHKPGENHKTDGYVITSSTHDILKQHLKHTGGQVRTRFPPEPNGILHIGHAKAININFGYAAAHNGTCYLRYDDTNPEKEEEKFFVGIKDMVNWLGYTPAKITHSSDNFEQLFVWAVQLIKQDMAYVCHQKPEEVRGRDPPPSPWRERPKEESLKLFQDMKTGKFDEGQATLRLKLTLEEGKVDPVAYRIKYLSHHRTGDSWCIYPTYDYTHCLCDSIEQITHSLCTKEFQTRRSSYYWLCNAVNIYCPVQWEYGRLNMHYTVVSKRKIAKLIEGGFVSDWDDPRLFTLSALRRRGFPSEAVNKFCASLGLTGAQITIHPDALEAVVRDVLNTTAHRSMVVLDPIRINITNLPSSAPASISVPNIPGSDSAGTHQVAFANTVYIDSSDFREEDERGYRRLTTHQSVGLRHSGYVLRVCAVNKQGDEILSIDATCEEVSVSNKPKAFIHWVAEPVKCQVRLYDRLFLHESPEDASLVPEGFLSDINPASLTVVTGALADRSLAVAASTPYTSFQFERVGFFAVDPDTSDDILVFNRTVGLKEDKGKN</sequence>
<dbReference type="PROSITE" id="PS00178">
    <property type="entry name" value="AA_TRNA_LIGASE_I"/>
    <property type="match status" value="1"/>
</dbReference>
<proteinExistence type="evidence at transcript level"/>
<protein>
    <recommendedName>
        <fullName evidence="2">glutamine--tRNA ligase</fullName>
        <ecNumber evidence="2">6.1.1.18</ecNumber>
    </recommendedName>
    <alternativeName>
        <fullName evidence="8">Glutaminyl-tRNA synthetase</fullName>
    </alternativeName>
</protein>
<dbReference type="InterPro" id="IPR007639">
    <property type="entry name" value="Gln-tRNA-synth_Ib_RNA-bd_N"/>
</dbReference>
<feature type="domain" description="Glutaminyl-tRNA synthetase class Ib non-specific RNA-binding" evidence="14">
    <location>
        <begin position="166"/>
        <end position="268"/>
    </location>
</feature>
<dbReference type="Gene3D" id="1.10.8.1290">
    <property type="entry name" value="Glutaminyl-tRNA synthetase, non-specific RNA binding region part 1, domain 1"/>
    <property type="match status" value="1"/>
</dbReference>
<dbReference type="InterPro" id="IPR004514">
    <property type="entry name" value="Gln-tRNA-synth"/>
</dbReference>
<comment type="similarity">
    <text evidence="1 10">Belongs to the class-I aminoacyl-tRNA synthetase family.</text>
</comment>
<dbReference type="InterPro" id="IPR007638">
    <property type="entry name" value="Gln-tRNA-synth_Ib_RNA-bd_2"/>
</dbReference>
<dbReference type="InterPro" id="IPR014729">
    <property type="entry name" value="Rossmann-like_a/b/a_fold"/>
</dbReference>
<dbReference type="Pfam" id="PF00749">
    <property type="entry name" value="tRNA-synt_1c"/>
    <property type="match status" value="1"/>
</dbReference>
<dbReference type="InterPro" id="IPR020058">
    <property type="entry name" value="Glu/Gln-tRNA-synth_Ib_cat-dom"/>
</dbReference>
<dbReference type="EC" id="6.1.1.18" evidence="2"/>
<evidence type="ECO:0000256" key="11">
    <source>
        <dbReference type="SAM" id="MobiDB-lite"/>
    </source>
</evidence>
<evidence type="ECO:0000256" key="8">
    <source>
        <dbReference type="ARBA" id="ARBA00030466"/>
    </source>
</evidence>
<evidence type="ECO:0000256" key="6">
    <source>
        <dbReference type="ARBA" id="ARBA00022917"/>
    </source>
</evidence>
<reference evidence="17" key="1">
    <citation type="journal article" date="2018" name="Biosci. Biotechnol. Biochem.">
        <title>Polysaccharide hydrolase of the hadal zone amphipods Hirondellea gigas.</title>
        <authorList>
            <person name="Kobayashi H."/>
            <person name="Nagahama T."/>
            <person name="Arai W."/>
            <person name="Sasagawa Y."/>
            <person name="Umeda M."/>
            <person name="Hayashi T."/>
            <person name="Nikaido I."/>
            <person name="Watanabe H."/>
            <person name="Oguri K."/>
            <person name="Kitazato H."/>
            <person name="Fujioka K."/>
            <person name="Kido Y."/>
            <person name="Takami H."/>
        </authorList>
    </citation>
    <scope>NUCLEOTIDE SEQUENCE</scope>
    <source>
        <tissue evidence="17">Whole body</tissue>
    </source>
</reference>
<dbReference type="InterPro" id="IPR049437">
    <property type="entry name" value="tRNA-synt_1c_C2"/>
</dbReference>
<dbReference type="CDD" id="cd00807">
    <property type="entry name" value="GlnRS_core"/>
    <property type="match status" value="1"/>
</dbReference>
<dbReference type="NCBIfam" id="TIGR00440">
    <property type="entry name" value="glnS"/>
    <property type="match status" value="1"/>
</dbReference>
<dbReference type="GO" id="GO:0004819">
    <property type="term" value="F:glutamine-tRNA ligase activity"/>
    <property type="evidence" value="ECO:0007669"/>
    <property type="project" value="UniProtKB-EC"/>
</dbReference>
<keyword evidence="3 10" id="KW-0436">Ligase</keyword>
<feature type="domain" description="tRNA synthetases class I (E and Q) anti-codon binding" evidence="16">
    <location>
        <begin position="690"/>
        <end position="767"/>
    </location>
</feature>
<dbReference type="Gene3D" id="1.10.10.2420">
    <property type="match status" value="1"/>
</dbReference>
<feature type="domain" description="Glutaminyl-tRNA synthetase class Ib non-specific RNA-binding" evidence="15">
    <location>
        <begin position="2"/>
        <end position="162"/>
    </location>
</feature>
<dbReference type="SUPFAM" id="SSF50715">
    <property type="entry name" value="Ribosomal protein L25-like"/>
    <property type="match status" value="1"/>
</dbReference>
<dbReference type="InterPro" id="IPR050132">
    <property type="entry name" value="Gln/Glu-tRNA_Ligase"/>
</dbReference>
<evidence type="ECO:0000259" key="15">
    <source>
        <dbReference type="Pfam" id="PF04558"/>
    </source>
</evidence>
<evidence type="ECO:0000259" key="13">
    <source>
        <dbReference type="Pfam" id="PF03950"/>
    </source>
</evidence>
<keyword evidence="7 10" id="KW-0030">Aminoacyl-tRNA synthetase</keyword>
<evidence type="ECO:0000256" key="1">
    <source>
        <dbReference type="ARBA" id="ARBA00005594"/>
    </source>
</evidence>
<evidence type="ECO:0000256" key="4">
    <source>
        <dbReference type="ARBA" id="ARBA00022741"/>
    </source>
</evidence>
<keyword evidence="5 10" id="KW-0067">ATP-binding</keyword>
<dbReference type="PANTHER" id="PTHR43097:SF4">
    <property type="entry name" value="GLUTAMINE--TRNA LIGASE"/>
    <property type="match status" value="1"/>
</dbReference>
<evidence type="ECO:0000256" key="10">
    <source>
        <dbReference type="RuleBase" id="RU363037"/>
    </source>
</evidence>
<dbReference type="FunFam" id="1.10.10.2420:FF:000001">
    <property type="entry name" value="Glutamine--tRNA ligase cytoplasmic"/>
    <property type="match status" value="1"/>
</dbReference>
<dbReference type="GO" id="GO:0017101">
    <property type="term" value="C:aminoacyl-tRNA synthetase multienzyme complex"/>
    <property type="evidence" value="ECO:0007669"/>
    <property type="project" value="TreeGrafter"/>
</dbReference>
<dbReference type="Gene3D" id="2.40.240.10">
    <property type="entry name" value="Ribosomal Protein L25, Chain P"/>
    <property type="match status" value="2"/>
</dbReference>
<dbReference type="FunFam" id="3.40.50.620:FF:000037">
    <property type="entry name" value="Glutamine--tRNA ligase cytoplasmic"/>
    <property type="match status" value="1"/>
</dbReference>
<dbReference type="EMBL" id="IACF01003323">
    <property type="protein sequence ID" value="LAB68943.1"/>
    <property type="molecule type" value="mRNA"/>
</dbReference>
<dbReference type="InterPro" id="IPR020056">
    <property type="entry name" value="Rbsml_bL25/Gln-tRNA_synth_N"/>
</dbReference>
<evidence type="ECO:0000256" key="7">
    <source>
        <dbReference type="ARBA" id="ARBA00023146"/>
    </source>
</evidence>
<feature type="domain" description="Glutamyl/glutaminyl-tRNA synthetase class Ib catalytic" evidence="12">
    <location>
        <begin position="277"/>
        <end position="576"/>
    </location>
</feature>
<dbReference type="InterPro" id="IPR011035">
    <property type="entry name" value="Ribosomal_bL25/Gln-tRNA_synth"/>
</dbReference>
<dbReference type="AlphaFoldDB" id="A0A2P2I4I0"/>
<accession>A0A2P2I4I0</accession>
<dbReference type="FunFam" id="1.10.8.1290:FF:000002">
    <property type="entry name" value="Glutamine--tRNA ligase cytoplasmic"/>
    <property type="match status" value="1"/>
</dbReference>
<feature type="domain" description="Glutamyl/glutaminyl-tRNA synthetase class Ib anti-codon binding" evidence="13">
    <location>
        <begin position="579"/>
        <end position="678"/>
    </location>
</feature>
<evidence type="ECO:0000259" key="14">
    <source>
        <dbReference type="Pfam" id="PF04557"/>
    </source>
</evidence>
<name>A0A2P2I4I0_9CRUS</name>
<dbReference type="Pfam" id="PF04557">
    <property type="entry name" value="tRNA_synt_1c_R2"/>
    <property type="match status" value="1"/>
</dbReference>
<dbReference type="Pfam" id="PF03950">
    <property type="entry name" value="tRNA-synt_1c_C"/>
    <property type="match status" value="1"/>
</dbReference>
<dbReference type="GO" id="GO:0005524">
    <property type="term" value="F:ATP binding"/>
    <property type="evidence" value="ECO:0007669"/>
    <property type="project" value="UniProtKB-KW"/>
</dbReference>
<keyword evidence="4 10" id="KW-0547">Nucleotide-binding</keyword>
<evidence type="ECO:0000256" key="3">
    <source>
        <dbReference type="ARBA" id="ARBA00022598"/>
    </source>
</evidence>
<dbReference type="Pfam" id="PF20974">
    <property type="entry name" value="tRNA-synt_1c_C2"/>
    <property type="match status" value="1"/>
</dbReference>
<feature type="compositionally biased region" description="Basic and acidic residues" evidence="11">
    <location>
        <begin position="195"/>
        <end position="213"/>
    </location>
</feature>
<evidence type="ECO:0000256" key="5">
    <source>
        <dbReference type="ARBA" id="ARBA00022840"/>
    </source>
</evidence>
<organism evidence="17">
    <name type="scientific">Hirondellea gigas</name>
    <dbReference type="NCBI Taxonomy" id="1518452"/>
    <lineage>
        <taxon>Eukaryota</taxon>
        <taxon>Metazoa</taxon>
        <taxon>Ecdysozoa</taxon>
        <taxon>Arthropoda</taxon>
        <taxon>Crustacea</taxon>
        <taxon>Multicrustacea</taxon>
        <taxon>Malacostraca</taxon>
        <taxon>Eumalacostraca</taxon>
        <taxon>Peracarida</taxon>
        <taxon>Amphipoda</taxon>
        <taxon>Amphilochidea</taxon>
        <taxon>Lysianassida</taxon>
        <taxon>Lysianassidira</taxon>
        <taxon>Lysianassoidea</taxon>
        <taxon>Lysianassidae</taxon>
        <taxon>Hirondellea</taxon>
    </lineage>
</organism>
<feature type="region of interest" description="Disordered" evidence="11">
    <location>
        <begin position="183"/>
        <end position="230"/>
    </location>
</feature>